<dbReference type="PANTHER" id="PTHR10237">
    <property type="entry name" value="DEFORMED EPIDERMAL AUTOREGULATORY FACTOR 1 HOMOLOG SUPPRESSIN"/>
    <property type="match status" value="1"/>
</dbReference>
<dbReference type="InterPro" id="IPR002893">
    <property type="entry name" value="Znf_MYND"/>
</dbReference>
<dbReference type="AlphaFoldDB" id="A0A9W7EPA7"/>
<dbReference type="Pfam" id="PF01753">
    <property type="entry name" value="zf-MYND"/>
    <property type="match status" value="1"/>
</dbReference>
<gene>
    <name evidence="7" type="ORF">TL16_g10355</name>
</gene>
<sequence>MMSNSTTQPPAAANDELSCTACNKTSAQLGIERQKALMTCSRCKKAHYCDKECQKTHWKAHKKFCKTAAAPIASTKPAHVTADGSGFMTFEDYMQTEGGAEMFSDPITAMMKDGALEEGWEDELGAAVNEAIEAGLMEGEEGGEEEQEQDQDQDES</sequence>
<dbReference type="SUPFAM" id="SSF144232">
    <property type="entry name" value="HIT/MYND zinc finger-like"/>
    <property type="match status" value="1"/>
</dbReference>
<feature type="region of interest" description="Disordered" evidence="5">
    <location>
        <begin position="133"/>
        <end position="156"/>
    </location>
</feature>
<protein>
    <recommendedName>
        <fullName evidence="6">MYND-type domain-containing protein</fullName>
    </recommendedName>
</protein>
<evidence type="ECO:0000313" key="8">
    <source>
        <dbReference type="Proteomes" id="UP001162640"/>
    </source>
</evidence>
<evidence type="ECO:0000256" key="3">
    <source>
        <dbReference type="ARBA" id="ARBA00022833"/>
    </source>
</evidence>
<name>A0A9W7EPA7_9STRA</name>
<dbReference type="PANTHER" id="PTHR10237:SF14">
    <property type="entry name" value="MYND-TYPE DOMAIN-CONTAINING PROTEIN"/>
    <property type="match status" value="1"/>
</dbReference>
<dbReference type="Proteomes" id="UP001162640">
    <property type="component" value="Unassembled WGS sequence"/>
</dbReference>
<comment type="caution">
    <text evidence="7">The sequence shown here is derived from an EMBL/GenBank/DDBJ whole genome shotgun (WGS) entry which is preliminary data.</text>
</comment>
<feature type="compositionally biased region" description="Acidic residues" evidence="5">
    <location>
        <begin position="138"/>
        <end position="156"/>
    </location>
</feature>
<evidence type="ECO:0000256" key="5">
    <source>
        <dbReference type="SAM" id="MobiDB-lite"/>
    </source>
</evidence>
<organism evidence="7 8">
    <name type="scientific">Triparma laevis f. inornata</name>
    <dbReference type="NCBI Taxonomy" id="1714386"/>
    <lineage>
        <taxon>Eukaryota</taxon>
        <taxon>Sar</taxon>
        <taxon>Stramenopiles</taxon>
        <taxon>Ochrophyta</taxon>
        <taxon>Bolidophyceae</taxon>
        <taxon>Parmales</taxon>
        <taxon>Triparmaceae</taxon>
        <taxon>Triparma</taxon>
    </lineage>
</organism>
<proteinExistence type="predicted"/>
<dbReference type="GO" id="GO:0005634">
    <property type="term" value="C:nucleus"/>
    <property type="evidence" value="ECO:0007669"/>
    <property type="project" value="TreeGrafter"/>
</dbReference>
<evidence type="ECO:0000256" key="4">
    <source>
        <dbReference type="PROSITE-ProRule" id="PRU00134"/>
    </source>
</evidence>
<evidence type="ECO:0000313" key="7">
    <source>
        <dbReference type="EMBL" id="GMH85832.1"/>
    </source>
</evidence>
<dbReference type="GO" id="GO:0000981">
    <property type="term" value="F:DNA-binding transcription factor activity, RNA polymerase II-specific"/>
    <property type="evidence" value="ECO:0007669"/>
    <property type="project" value="TreeGrafter"/>
</dbReference>
<dbReference type="GO" id="GO:0008270">
    <property type="term" value="F:zinc ion binding"/>
    <property type="evidence" value="ECO:0007669"/>
    <property type="project" value="UniProtKB-KW"/>
</dbReference>
<reference evidence="8" key="1">
    <citation type="journal article" date="2023" name="Commun. Biol.">
        <title>Genome analysis of Parmales, the sister group of diatoms, reveals the evolutionary specialization of diatoms from phago-mixotrophs to photoautotrophs.</title>
        <authorList>
            <person name="Ban H."/>
            <person name="Sato S."/>
            <person name="Yoshikawa S."/>
            <person name="Yamada K."/>
            <person name="Nakamura Y."/>
            <person name="Ichinomiya M."/>
            <person name="Sato N."/>
            <person name="Blanc-Mathieu R."/>
            <person name="Endo H."/>
            <person name="Kuwata A."/>
            <person name="Ogata H."/>
        </authorList>
    </citation>
    <scope>NUCLEOTIDE SEQUENCE [LARGE SCALE GENOMIC DNA]</scope>
</reference>
<dbReference type="Gene3D" id="6.10.140.2220">
    <property type="match status" value="1"/>
</dbReference>
<keyword evidence="2 4" id="KW-0863">Zinc-finger</keyword>
<feature type="domain" description="MYND-type" evidence="6">
    <location>
        <begin position="19"/>
        <end position="65"/>
    </location>
</feature>
<dbReference type="PROSITE" id="PS01360">
    <property type="entry name" value="ZF_MYND_1"/>
    <property type="match status" value="1"/>
</dbReference>
<evidence type="ECO:0000256" key="1">
    <source>
        <dbReference type="ARBA" id="ARBA00022723"/>
    </source>
</evidence>
<accession>A0A9W7EPA7</accession>
<dbReference type="InterPro" id="IPR024119">
    <property type="entry name" value="TF_DEAF-1"/>
</dbReference>
<dbReference type="EMBL" id="BLQM01000365">
    <property type="protein sequence ID" value="GMH85832.1"/>
    <property type="molecule type" value="Genomic_DNA"/>
</dbReference>
<keyword evidence="3" id="KW-0862">Zinc</keyword>
<evidence type="ECO:0000259" key="6">
    <source>
        <dbReference type="PROSITE" id="PS50865"/>
    </source>
</evidence>
<evidence type="ECO:0000256" key="2">
    <source>
        <dbReference type="ARBA" id="ARBA00022771"/>
    </source>
</evidence>
<keyword evidence="1" id="KW-0479">Metal-binding</keyword>
<dbReference type="PROSITE" id="PS50865">
    <property type="entry name" value="ZF_MYND_2"/>
    <property type="match status" value="1"/>
</dbReference>